<gene>
    <name evidence="2" type="ORF">DM48_5806</name>
    <name evidence="1" type="ORF">DM48_5858</name>
</gene>
<reference evidence="2 3" key="1">
    <citation type="submission" date="2014-04" db="EMBL/GenBank/DDBJ databases">
        <authorList>
            <person name="Bishop-Lilly K.A."/>
            <person name="Broomall S.M."/>
            <person name="Chain P.S."/>
            <person name="Chertkov O."/>
            <person name="Coyne S.R."/>
            <person name="Daligault H.E."/>
            <person name="Davenport K.W."/>
            <person name="Erkkila T."/>
            <person name="Frey K.G."/>
            <person name="Gibbons H.S."/>
            <person name="Gu W."/>
            <person name="Jaissle J."/>
            <person name="Johnson S.L."/>
            <person name="Koroleva G.I."/>
            <person name="Ladner J.T."/>
            <person name="Lo C.-C."/>
            <person name="Minogue T.D."/>
            <person name="Munk C."/>
            <person name="Palacios G.F."/>
            <person name="Redden C.L."/>
            <person name="Rosenzweig C.N."/>
            <person name="Scholz M.B."/>
            <person name="Teshima H."/>
            <person name="Xu Y."/>
        </authorList>
    </citation>
    <scope>NUCLEOTIDE SEQUENCE [LARGE SCALE GENOMIC DNA]</scope>
    <source>
        <strain evidence="2">Gladioli</strain>
        <strain evidence="3">gladioli</strain>
    </source>
</reference>
<evidence type="ECO:0008006" key="4">
    <source>
        <dbReference type="Google" id="ProtNLM"/>
    </source>
</evidence>
<evidence type="ECO:0000313" key="2">
    <source>
        <dbReference type="EMBL" id="KGC09483.1"/>
    </source>
</evidence>
<evidence type="ECO:0000313" key="1">
    <source>
        <dbReference type="EMBL" id="KGC09119.1"/>
    </source>
</evidence>
<dbReference type="Proteomes" id="UP000029590">
    <property type="component" value="Unassembled WGS sequence"/>
</dbReference>
<proteinExistence type="predicted"/>
<dbReference type="EMBL" id="JPGG01000018">
    <property type="protein sequence ID" value="KGC09119.1"/>
    <property type="molecule type" value="Genomic_DNA"/>
</dbReference>
<evidence type="ECO:0000313" key="3">
    <source>
        <dbReference type="Proteomes" id="UP000029590"/>
    </source>
</evidence>
<accession>A0AAW3EP18</accession>
<name>A0AAW3EP18_BURGA</name>
<dbReference type="KEGG" id="bgo:BM43_3038"/>
<dbReference type="EMBL" id="JPGG01000018">
    <property type="protein sequence ID" value="KGC09483.1"/>
    <property type="molecule type" value="Genomic_DNA"/>
</dbReference>
<dbReference type="AlphaFoldDB" id="A0AAW3EP18"/>
<sequence length="60" mass="7133">MTRRPTFEQVQARRRERAAARNFRELMKEAAEAELAHRLRGDFPVIGHPQLSSFPWIPFR</sequence>
<protein>
    <recommendedName>
        <fullName evidence="4">Transcriptional regulator</fullName>
    </recommendedName>
</protein>
<comment type="caution">
    <text evidence="2">The sequence shown here is derived from an EMBL/GenBank/DDBJ whole genome shotgun (WGS) entry which is preliminary data.</text>
</comment>
<organism evidence="2 3">
    <name type="scientific">Burkholderia gladioli</name>
    <name type="common">Pseudomonas marginata</name>
    <name type="synonym">Phytomonas marginata</name>
    <dbReference type="NCBI Taxonomy" id="28095"/>
    <lineage>
        <taxon>Bacteria</taxon>
        <taxon>Pseudomonadati</taxon>
        <taxon>Pseudomonadota</taxon>
        <taxon>Betaproteobacteria</taxon>
        <taxon>Burkholderiales</taxon>
        <taxon>Burkholderiaceae</taxon>
        <taxon>Burkholderia</taxon>
    </lineage>
</organism>
<dbReference type="RefSeq" id="WP_036051801.1">
    <property type="nucleotide sequence ID" value="NZ_CADEVY010000006.1"/>
</dbReference>